<evidence type="ECO:0000256" key="2">
    <source>
        <dbReference type="SAM" id="Phobius"/>
    </source>
</evidence>
<organism evidence="3">
    <name type="scientific">Dichomitus squalens</name>
    <dbReference type="NCBI Taxonomy" id="114155"/>
    <lineage>
        <taxon>Eukaryota</taxon>
        <taxon>Fungi</taxon>
        <taxon>Dikarya</taxon>
        <taxon>Basidiomycota</taxon>
        <taxon>Agaricomycotina</taxon>
        <taxon>Agaricomycetes</taxon>
        <taxon>Polyporales</taxon>
        <taxon>Polyporaceae</taxon>
        <taxon>Dichomitus</taxon>
    </lineage>
</organism>
<keyword evidence="2" id="KW-0472">Membrane</keyword>
<keyword evidence="2" id="KW-0812">Transmembrane</keyword>
<reference evidence="3" key="1">
    <citation type="submission" date="2019-01" db="EMBL/GenBank/DDBJ databases">
        <title>Draft genome sequences of three monokaryotic isolates of the white-rot basidiomycete fungus Dichomitus squalens.</title>
        <authorList>
            <consortium name="DOE Joint Genome Institute"/>
            <person name="Lopez S.C."/>
            <person name="Andreopoulos B."/>
            <person name="Pangilinan J."/>
            <person name="Lipzen A."/>
            <person name="Riley R."/>
            <person name="Ahrendt S."/>
            <person name="Ng V."/>
            <person name="Barry K."/>
            <person name="Daum C."/>
            <person name="Grigoriev I.V."/>
            <person name="Hilden K.S."/>
            <person name="Makela M.R."/>
            <person name="de Vries R.P."/>
        </authorList>
    </citation>
    <scope>NUCLEOTIDE SEQUENCE [LARGE SCALE GENOMIC DNA]</scope>
    <source>
        <strain evidence="3">OM18370.1</strain>
    </source>
</reference>
<feature type="transmembrane region" description="Helical" evidence="2">
    <location>
        <begin position="332"/>
        <end position="349"/>
    </location>
</feature>
<keyword evidence="2" id="KW-1133">Transmembrane helix</keyword>
<dbReference type="EMBL" id="ML143387">
    <property type="protein sequence ID" value="TBU35306.1"/>
    <property type="molecule type" value="Genomic_DNA"/>
</dbReference>
<accession>A0A4Q9N8J4</accession>
<feature type="region of interest" description="Disordered" evidence="1">
    <location>
        <begin position="21"/>
        <end position="46"/>
    </location>
</feature>
<sequence length="455" mass="51860">MAAPTDKKDLYGSTELFAVEPQVAPGGPSPPSPQYENPSLPNDPEVLPQYTERAFEGAYVPTGGEEQPPDFTPYEAEFFLSGREIVSHDPHLNQDGEALYRFLLAKAAVFPDYKIHARGTHTEHKTRTVYSKDQNGNYSTKIENYSETVTDFDFYIDLTPQIVHGPVHWSLPDAEPAYRGEMYMQVDSNDLAIHDPEVALPSGRRKATKAELKAAKGRKELRKEYGLPPWVAPDPESWFQQSGAPPRPAVVLQSSKTLREWADEYCASDKLLKEFTYTKVVYGWNISNLEEAITAAIRSVYSHTVQLSFDISDHKIRIRPDNRLSRTLSNKWLKFLLWILLIYPFIWLYKRFSARGGGRWEVCGGAYALKTWHIHPQGASGPPPNVNRQWQQTPNGWAYLVGDREGEWFQRWEGRIRAAVRDRIQSRTPLELVAHAATRLDGYRPQYVGPPPIEY</sequence>
<evidence type="ECO:0000256" key="1">
    <source>
        <dbReference type="SAM" id="MobiDB-lite"/>
    </source>
</evidence>
<dbReference type="Proteomes" id="UP000292957">
    <property type="component" value="Unassembled WGS sequence"/>
</dbReference>
<name>A0A4Q9N8J4_9APHY</name>
<dbReference type="PANTHER" id="PTHR37848:SF1">
    <property type="entry name" value="SUN DOMAIN-CONTAINING PROTEIN"/>
    <property type="match status" value="1"/>
</dbReference>
<protein>
    <submittedName>
        <fullName evidence="3">Uncharacterized protein</fullName>
    </submittedName>
</protein>
<proteinExistence type="predicted"/>
<dbReference type="AlphaFoldDB" id="A0A4Q9N8J4"/>
<evidence type="ECO:0000313" key="3">
    <source>
        <dbReference type="EMBL" id="TBU35306.1"/>
    </source>
</evidence>
<dbReference type="OrthoDB" id="203796at2759"/>
<gene>
    <name evidence="3" type="ORF">BD311DRAFT_211887</name>
</gene>
<dbReference type="PANTHER" id="PTHR37848">
    <property type="entry name" value="EXPRESSED PROTEIN"/>
    <property type="match status" value="1"/>
</dbReference>